<evidence type="ECO:0000256" key="2">
    <source>
        <dbReference type="ARBA" id="ARBA00022723"/>
    </source>
</evidence>
<evidence type="ECO:0000256" key="5">
    <source>
        <dbReference type="ARBA" id="ARBA00022840"/>
    </source>
</evidence>
<dbReference type="CDD" id="cd02203">
    <property type="entry name" value="PurL_repeat1"/>
    <property type="match status" value="1"/>
</dbReference>
<dbReference type="Gene3D" id="3.40.50.880">
    <property type="match status" value="1"/>
</dbReference>
<evidence type="ECO:0000256" key="6">
    <source>
        <dbReference type="ARBA" id="ARBA00022842"/>
    </source>
</evidence>
<dbReference type="InterPro" id="IPR036676">
    <property type="entry name" value="PurM-like_C_sf"/>
</dbReference>
<reference evidence="9 10" key="1">
    <citation type="submission" date="2022-03" db="EMBL/GenBank/DDBJ databases">
        <title>Metagenome-assembled genomes from swine fecal metagenomes.</title>
        <authorList>
            <person name="Holman D.B."/>
            <person name="Kommadath A."/>
        </authorList>
    </citation>
    <scope>NUCLEOTIDE SEQUENCE [LARGE SCALE GENOMIC DNA]</scope>
    <source>
        <strain evidence="9">SUG147</strain>
    </source>
</reference>
<dbReference type="AlphaFoldDB" id="A0AAE3K0F3"/>
<dbReference type="Gene3D" id="3.30.1330.10">
    <property type="entry name" value="PurM-like, N-terminal domain"/>
    <property type="match status" value="2"/>
</dbReference>
<organism evidence="9 10">
    <name type="scientific">Candidatus Colimorpha enterica</name>
    <dbReference type="NCBI Taxonomy" id="3083063"/>
    <lineage>
        <taxon>Bacteria</taxon>
        <taxon>Pseudomonadati</taxon>
        <taxon>Bacteroidota</taxon>
        <taxon>Bacteroidia</taxon>
        <taxon>Bacteroidales</taxon>
        <taxon>Candidatus Colimorpha</taxon>
    </lineage>
</organism>
<keyword evidence="6" id="KW-0460">Magnesium</keyword>
<dbReference type="Pfam" id="PF02769">
    <property type="entry name" value="AIRS_C"/>
    <property type="match status" value="1"/>
</dbReference>
<evidence type="ECO:0000259" key="7">
    <source>
        <dbReference type="Pfam" id="PF02769"/>
    </source>
</evidence>
<dbReference type="GO" id="GO:0006164">
    <property type="term" value="P:purine nucleotide biosynthetic process"/>
    <property type="evidence" value="ECO:0007669"/>
    <property type="project" value="UniProtKB-KW"/>
</dbReference>
<dbReference type="NCBIfam" id="TIGR01857">
    <property type="entry name" value="FGAM-synthase"/>
    <property type="match status" value="1"/>
</dbReference>
<keyword evidence="5" id="KW-0067">ATP-binding</keyword>
<proteinExistence type="predicted"/>
<dbReference type="SUPFAM" id="SSF56042">
    <property type="entry name" value="PurM C-terminal domain-like"/>
    <property type="match status" value="2"/>
</dbReference>
<keyword evidence="1 9" id="KW-0436">Ligase</keyword>
<dbReference type="EMBL" id="JALEMU010000103">
    <property type="protein sequence ID" value="MCI5755942.1"/>
    <property type="molecule type" value="Genomic_DNA"/>
</dbReference>
<dbReference type="InterPro" id="IPR029062">
    <property type="entry name" value="Class_I_gatase-like"/>
</dbReference>
<dbReference type="Pfam" id="PF13507">
    <property type="entry name" value="GATase_5"/>
    <property type="match status" value="1"/>
</dbReference>
<name>A0AAE3K0F3_9BACT</name>
<dbReference type="PANTHER" id="PTHR10099:SF1">
    <property type="entry name" value="PHOSPHORIBOSYLFORMYLGLYCINAMIDINE SYNTHASE"/>
    <property type="match status" value="1"/>
</dbReference>
<dbReference type="InterPro" id="IPR036921">
    <property type="entry name" value="PurM-like_N_sf"/>
</dbReference>
<dbReference type="Gene3D" id="3.90.650.10">
    <property type="entry name" value="PurM-like C-terminal domain"/>
    <property type="match status" value="2"/>
</dbReference>
<dbReference type="GO" id="GO:0046872">
    <property type="term" value="F:metal ion binding"/>
    <property type="evidence" value="ECO:0007669"/>
    <property type="project" value="UniProtKB-KW"/>
</dbReference>
<dbReference type="InterPro" id="IPR010918">
    <property type="entry name" value="PurM-like_C_dom"/>
</dbReference>
<feature type="domain" description="PurM-like C-terminal" evidence="7">
    <location>
        <begin position="431"/>
        <end position="582"/>
    </location>
</feature>
<evidence type="ECO:0000259" key="8">
    <source>
        <dbReference type="Pfam" id="PF18072"/>
    </source>
</evidence>
<dbReference type="Pfam" id="PF18072">
    <property type="entry name" value="FGAR-AT_linker"/>
    <property type="match status" value="1"/>
</dbReference>
<evidence type="ECO:0000256" key="4">
    <source>
        <dbReference type="ARBA" id="ARBA00022755"/>
    </source>
</evidence>
<dbReference type="InterPro" id="IPR010141">
    <property type="entry name" value="FGAM_synthase"/>
</dbReference>
<dbReference type="SMART" id="SM01211">
    <property type="entry name" value="GATase_5"/>
    <property type="match status" value="1"/>
</dbReference>
<dbReference type="FunFam" id="3.30.1330.10:FF:000013">
    <property type="entry name" value="Phosphoribosylformylglycinamidine synthase"/>
    <property type="match status" value="1"/>
</dbReference>
<dbReference type="CDD" id="cd02204">
    <property type="entry name" value="PurL_repeat2"/>
    <property type="match status" value="1"/>
</dbReference>
<feature type="domain" description="Phosphoribosylformylglycinamidine synthase linker" evidence="8">
    <location>
        <begin position="181"/>
        <end position="224"/>
    </location>
</feature>
<sequence length="1230" mass="133423">MVYRIYVEKKPGLDNEASALLADIRSFLGITGLERLRLINRYDIENAGEALVSRCVGTVFSEPQLDRVTYDLPDDGAYVFAVEYLPGQFDARADSAAQCMQIISKADRPDVRTARVYLLYGDLSEEDILAVKKYVINPVESREASLDKPETLKAAYTVPTEVETVVGFTEYGDGELADFIAKKGLAMDIDDIRFCRDYFRGEKRDPTITEIRMLDTYWSDHCRHTTFLTTIDSVKFDDPLAEKAYRDYLAVREELGRTKPVNLMDVATLAVKYLKKHGKLDKLDESEEINACTVKINVTVDGRTEPWLLLFKNETHNHPTEIEPFGGAATCIGGAIRDPLSGRSYVYGAMRVTGAADPLRPVGETLPGKLPQRKIVTTAAAGYSSYGNQIGLATGQVDEIYHDGYAAKRMEIGAVIAAAPEKNVRRERPAPGDVVILLGGRTGRDGCGGATGSSKSHNLKSLESCGAEVQKGNAPVERKLQRLFRNPEASLLIKRCNDFGAGGVSVAVGELADGLHIDLNAVPKKYEGLDGTELAISESQERMAVVVAEKDADRFLALADSENLEATKIAVVTESPRLVMEWNGKKIVDVSREFLNSNGAEKHINIEVTAPEDYSRSVGGDFAENYKKLASDLNVCSKRGLSERFDSTIGAGTVTMPFGGKNQLTPSQAMVNLVSVEKGHTDDCSLMAWGFNPYISEKSRYHGAYLAVVESVSKLIASGAPFSDVYLTFQEYFEKPMKDGKRWGKPLAALLGAFEAQKNLGIGAIGGKDSMSGSFEKLDVPPTLVSFAVTTAKAGDILSNHFKTPGSRVWLLSPEYGDDGLPVTESLINVFDRVRGLNESGAVLSAYTPGYGGIAEAVMKMCFGEGCGFAFDSGITDETVFGYSYGSFILELKDGYSAGVPLGRVTDDGFVSRGSDRVSVADLLRDYESRLEPVFPCNIGHDGRKPEKFTYTGGVKTAPKVGCAKPHVIIPVFPGTNCEYDSAKAFADAGAEPEIFVINNLTAHGISESVSAFAERVRRSQAVFIPGGFSGGDEPDGSGKFITAFFRNPEITDAVTDLLDVRLGLMAGICNGFQALIKLGLVPFGKIVDTDESCPTLTFNTIGRHQSRIVRTRVASNLSPWLSEVSTGDVISVPISHGEGRFIAPENVIRQLADAGQIATQYVDLSGEPTYDIRFNPNGSYEAVEGITSPDGRVFGKMGHSERTGAGLYRNVPGNYDIGMFRGAVKYFGI</sequence>
<comment type="caution">
    <text evidence="9">The sequence shown here is derived from an EMBL/GenBank/DDBJ whole genome shotgun (WGS) entry which is preliminary data.</text>
</comment>
<accession>A0AAE3K0F3</accession>
<dbReference type="Proteomes" id="UP001139365">
    <property type="component" value="Unassembled WGS sequence"/>
</dbReference>
<evidence type="ECO:0000256" key="1">
    <source>
        <dbReference type="ARBA" id="ARBA00022598"/>
    </source>
</evidence>
<evidence type="ECO:0000313" key="9">
    <source>
        <dbReference type="EMBL" id="MCI5755942.1"/>
    </source>
</evidence>
<dbReference type="GO" id="GO:0005737">
    <property type="term" value="C:cytoplasm"/>
    <property type="evidence" value="ECO:0007669"/>
    <property type="project" value="TreeGrafter"/>
</dbReference>
<dbReference type="GO" id="GO:0004642">
    <property type="term" value="F:phosphoribosylformylglycinamidine synthase activity"/>
    <property type="evidence" value="ECO:0007669"/>
    <property type="project" value="UniProtKB-EC"/>
</dbReference>
<keyword evidence="4" id="KW-0658">Purine biosynthesis</keyword>
<protein>
    <submittedName>
        <fullName evidence="9">Phosphoribosylformylglycinamidine synthase</fullName>
        <ecNumber evidence="9">6.3.5.3</ecNumber>
    </submittedName>
</protein>
<dbReference type="InterPro" id="IPR041609">
    <property type="entry name" value="PurL_linker"/>
</dbReference>
<dbReference type="GO" id="GO:0005524">
    <property type="term" value="F:ATP binding"/>
    <property type="evidence" value="ECO:0007669"/>
    <property type="project" value="UniProtKB-KW"/>
</dbReference>
<gene>
    <name evidence="9" type="ORF">MR241_06580</name>
</gene>
<keyword evidence="2" id="KW-0479">Metal-binding</keyword>
<dbReference type="PANTHER" id="PTHR10099">
    <property type="entry name" value="PHOSPHORIBOSYLFORMYLGLYCINAMIDINE SYNTHASE"/>
    <property type="match status" value="1"/>
</dbReference>
<dbReference type="SUPFAM" id="SSF52317">
    <property type="entry name" value="Class I glutamine amidotransferase-like"/>
    <property type="match status" value="1"/>
</dbReference>
<dbReference type="EC" id="6.3.5.3" evidence="9"/>
<dbReference type="SUPFAM" id="SSF55326">
    <property type="entry name" value="PurM N-terminal domain-like"/>
    <property type="match status" value="2"/>
</dbReference>
<evidence type="ECO:0000313" key="10">
    <source>
        <dbReference type="Proteomes" id="UP001139365"/>
    </source>
</evidence>
<keyword evidence="3" id="KW-0547">Nucleotide-binding</keyword>
<evidence type="ECO:0000256" key="3">
    <source>
        <dbReference type="ARBA" id="ARBA00022741"/>
    </source>
</evidence>